<gene>
    <name evidence="1" type="ORF">I9054_011545</name>
</gene>
<dbReference type="AlphaFoldDB" id="A0A8I1AJG1"/>
<accession>A0A8I1AJG1</accession>
<reference evidence="1" key="1">
    <citation type="submission" date="2022-02" db="EMBL/GenBank/DDBJ databases">
        <title>Characterization of Tn125 harboring carbapenem-resistant Acinetobacter bereziniae clinical isolates.</title>
        <authorList>
            <person name="Wong N.-K."/>
            <person name="Pan Q."/>
        </authorList>
    </citation>
    <scope>NUCLEOTIDE SEQUENCE</scope>
    <source>
        <strain evidence="1">GD03393</strain>
    </source>
</reference>
<protein>
    <submittedName>
        <fullName evidence="1">Uncharacterized protein</fullName>
    </submittedName>
</protein>
<proteinExistence type="predicted"/>
<dbReference type="Proteomes" id="UP000644140">
    <property type="component" value="Chromosome"/>
</dbReference>
<dbReference type="EMBL" id="CP092085">
    <property type="protein sequence ID" value="UUN96021.1"/>
    <property type="molecule type" value="Genomic_DNA"/>
</dbReference>
<sequence>MNIKLELDPEKLAILSKCIQSYDVGLDQDEWPNNILSRFTQVYNDGTITKHPTRLNHIIDENELALCQKLSTQIAKIMANVEVGMGSNSGDYFQAFYIAYANGLSNKTISAELIQHAFANTIFPLATITVEPFTTNTIWWNEVEQDGEGSPESYFEPWQNMRAWFTQQQDFIDSAFIRIGDATLLEQIDDKNYPKGTVITGCVLPRLALGLTANGSLIGLFGYVVQT</sequence>
<evidence type="ECO:0000313" key="1">
    <source>
        <dbReference type="EMBL" id="UUN96021.1"/>
    </source>
</evidence>
<evidence type="ECO:0000313" key="2">
    <source>
        <dbReference type="Proteomes" id="UP000644140"/>
    </source>
</evidence>
<organism evidence="1 2">
    <name type="scientific">Acinetobacter bereziniae</name>
    <name type="common">Acinetobacter genomosp. 10</name>
    <dbReference type="NCBI Taxonomy" id="106648"/>
    <lineage>
        <taxon>Bacteria</taxon>
        <taxon>Pseudomonadati</taxon>
        <taxon>Pseudomonadota</taxon>
        <taxon>Gammaproteobacteria</taxon>
        <taxon>Moraxellales</taxon>
        <taxon>Moraxellaceae</taxon>
        <taxon>Acinetobacter</taxon>
    </lineage>
</organism>
<name>A0A8I1AJG1_ACIBZ</name>
<dbReference type="RefSeq" id="WP_151781518.1">
    <property type="nucleotide sequence ID" value="NZ_BKNL01000073.1"/>
</dbReference>